<dbReference type="OMA" id="NWCGDES"/>
<evidence type="ECO:0000313" key="3">
    <source>
        <dbReference type="Proteomes" id="UP000078387"/>
    </source>
</evidence>
<dbReference type="VEuPathDB" id="AmoebaDB:EHI_169940"/>
<dbReference type="Proteomes" id="UP000078387">
    <property type="component" value="Unassembled WGS sequence"/>
</dbReference>
<dbReference type="AlphaFoldDB" id="A0A5K1V2M0"/>
<accession>A0A5K1V2M0</accession>
<dbReference type="VEuPathDB" id="AmoebaDB:EHI8A_004030"/>
<name>A0A5K1V2M0_ENTHI</name>
<reference evidence="2 3" key="1">
    <citation type="submission" date="2016-05" db="EMBL/GenBank/DDBJ databases">
        <title>First whole genome sequencing of Entamoeba histolytica HM1:IMSS-clone-6.</title>
        <authorList>
            <person name="Mukherjee Avik.K."/>
            <person name="Izumyama S."/>
            <person name="Nakada-Tsukui K."/>
            <person name="Nozaki T."/>
        </authorList>
    </citation>
    <scope>NUCLEOTIDE SEQUENCE [LARGE SCALE GENOMIC DNA]</scope>
    <source>
        <strain evidence="2 3">HM1:IMSS clone 6</strain>
    </source>
</reference>
<evidence type="ECO:0000259" key="1">
    <source>
        <dbReference type="Pfam" id="PF16213"/>
    </source>
</evidence>
<dbReference type="InterPro" id="IPR032629">
    <property type="entry name" value="DCB_dom"/>
</dbReference>
<organism evidence="2 3">
    <name type="scientific">Entamoeba histolytica</name>
    <dbReference type="NCBI Taxonomy" id="5759"/>
    <lineage>
        <taxon>Eukaryota</taxon>
        <taxon>Amoebozoa</taxon>
        <taxon>Evosea</taxon>
        <taxon>Archamoebae</taxon>
        <taxon>Mastigamoebida</taxon>
        <taxon>Entamoebidae</taxon>
        <taxon>Entamoeba</taxon>
    </lineage>
</organism>
<gene>
    <name evidence="2" type="ORF">CL6EHI_169940</name>
</gene>
<protein>
    <recommendedName>
        <fullName evidence="1">Mon2/Sec7/BIG1-like dimerisation and cyclophilin-binding domain-containing protein</fullName>
    </recommendedName>
</protein>
<dbReference type="VEuPathDB" id="AmoebaDB:EHI7A_005770"/>
<feature type="domain" description="Mon2/Sec7/BIG1-like dimerisation and cyclophilin-binding" evidence="1">
    <location>
        <begin position="4"/>
        <end position="176"/>
    </location>
</feature>
<dbReference type="VEuPathDB" id="AmoebaDB:KM1_017320"/>
<dbReference type="Pfam" id="PF16213">
    <property type="entry name" value="DCB"/>
    <property type="match status" value="1"/>
</dbReference>
<dbReference type="VEuPathDB" id="AmoebaDB:EHI5A_016920"/>
<sequence>MSALNTVLTDFKFIQSYIKKSSKYNDLKAEIDSVIQKLESIKPNEFVNIFKEQQNFFVCPLINCLLTHNNKLYSDAMGCISKLMMQNLLGEESYKSLLSEMVSYCEIEPEQFTKNIQVISTILTTPSILSIIESHHIMTAISILMIYYEIAPPMIKASTSVTFPLILESLFEKAKKEISEVHSKKKGVIEMNQKWTMTNDLLGLFKDLQVLSLGQPPNILEVNRFDPLMCLKLIKYIIVECSTFFVIKEYLDSLKDFISVLSKHFSHRTQTLSVAHSLIIPLLKYPVRIPFMAILPKPISEPWEVQSFFTICDTCISTSPTIERLVDCTSAIGAFLERTSAPHYPILSSIISDITSLASPDDDKLISVLWPCVHFLLSVFQDETVISMCIPVTTILLHQHQHTAIVALFTSLTKLCGILHNYVPSPLNDHCLNTIYTICETNLYQFGEEEYQIILPVLDAVSNLSDLPDKSSNFSSLPHLLAPELPVSSLKILLSAFSHVAGLCVNSGSMYYSREYLAVLSNCVQLDEVLPENTQIVLLFAASESECASLIPPFMIDLLRKSRSTAALELTRQLLLSESKKCVSNTLDVLSTVIETIENEMVGKWHILLEPLGKCAQEKINVGNAFGVVKQIASQIGTLKMEECLDIVNVVGQFTIQENDINVSLSAIQLLWDMLESVTGDQMMNNGLSEKDVLMLNILRVMKQTVNDSRYVIWGGMVQTLLRALGNVSTTLSSIAWANAIDEILLPVLEELRNEIYCRIADIQVVPEFKKSNVKINSYLNSMMREWNEIVVVVLSGLIRLIPTFNKFEEEFKLKIFNECIVFANVAFYKPTYITIETVLKYLHCIKQHTTQLVTIKENVLLIENEITQMVILNNGINTSLIQLFASQILNEGTSHSINILFKLINVYPDDHYLVDNKWSSIQQLVITGLKKLSISSLNEKDKESIKMSFIDLINDLSKLKTTNDRINDSKWYCFPLLIEIAMNWKLKIYDSILQIIQLTTIHFTDEISVGYGPKQCLSEIRSNIIKRIETVSNEEKVIIAKILFNIEPILSISKDEIIEVDCIICNKESLTLFNTIVKWCGDESIDLSQRIELIDIVIGNCQFFYFGLKQSICAYESVLCLLENKSIEDIVLNKFIISLNKCFERYNKMIDSSSREICYVMDDIFSILIQMYKDYYPQRLSSMIIKTIYQLTIGTITSSNIEIRVSALAVLKSLSSVLLQ</sequence>
<dbReference type="EMBL" id="BDEQ01000001">
    <property type="protein sequence ID" value="GAT94992.1"/>
    <property type="molecule type" value="Genomic_DNA"/>
</dbReference>
<proteinExistence type="predicted"/>
<evidence type="ECO:0000313" key="2">
    <source>
        <dbReference type="EMBL" id="GAT94992.1"/>
    </source>
</evidence>
<comment type="caution">
    <text evidence="2">The sequence shown here is derived from an EMBL/GenBank/DDBJ whole genome shotgun (WGS) entry which is preliminary data.</text>
</comment>